<evidence type="ECO:0000313" key="3">
    <source>
        <dbReference type="Proteomes" id="UP000726170"/>
    </source>
</evidence>
<sequence length="80" mass="9645">MKVLKKYYGYILLLIIIILSSISYTQYKSNLNLQSRLNYIYFNNIQHLRGKLNIELDRVDSIDDWSKDDCKYMLNTFKDL</sequence>
<accession>A0ABS6EL30</accession>
<feature type="transmembrane region" description="Helical" evidence="1">
    <location>
        <begin position="7"/>
        <end position="27"/>
    </location>
</feature>
<evidence type="ECO:0000256" key="1">
    <source>
        <dbReference type="SAM" id="Phobius"/>
    </source>
</evidence>
<keyword evidence="1" id="KW-0812">Transmembrane</keyword>
<name>A0ABS6EL30_9CLOT</name>
<proteinExistence type="predicted"/>
<gene>
    <name evidence="2" type="ORF">KQI86_16465</name>
</gene>
<evidence type="ECO:0000313" key="2">
    <source>
        <dbReference type="EMBL" id="MBU5485916.1"/>
    </source>
</evidence>
<organism evidence="2 3">
    <name type="scientific">Clostridium mobile</name>
    <dbReference type="NCBI Taxonomy" id="2841512"/>
    <lineage>
        <taxon>Bacteria</taxon>
        <taxon>Bacillati</taxon>
        <taxon>Bacillota</taxon>
        <taxon>Clostridia</taxon>
        <taxon>Eubacteriales</taxon>
        <taxon>Clostridiaceae</taxon>
        <taxon>Clostridium</taxon>
    </lineage>
</organism>
<keyword evidence="1" id="KW-0472">Membrane</keyword>
<dbReference type="EMBL" id="JAHLQF010000004">
    <property type="protein sequence ID" value="MBU5485916.1"/>
    <property type="molecule type" value="Genomic_DNA"/>
</dbReference>
<reference evidence="2 3" key="1">
    <citation type="submission" date="2021-06" db="EMBL/GenBank/DDBJ databases">
        <authorList>
            <person name="Sun Q."/>
            <person name="Li D."/>
        </authorList>
    </citation>
    <scope>NUCLEOTIDE SEQUENCE [LARGE SCALE GENOMIC DNA]</scope>
    <source>
        <strain evidence="2 3">MSJ-11</strain>
    </source>
</reference>
<keyword evidence="1" id="KW-1133">Transmembrane helix</keyword>
<comment type="caution">
    <text evidence="2">The sequence shown here is derived from an EMBL/GenBank/DDBJ whole genome shotgun (WGS) entry which is preliminary data.</text>
</comment>
<dbReference type="RefSeq" id="WP_216440516.1">
    <property type="nucleotide sequence ID" value="NZ_JAHLQF010000004.1"/>
</dbReference>
<dbReference type="Proteomes" id="UP000726170">
    <property type="component" value="Unassembled WGS sequence"/>
</dbReference>
<keyword evidence="3" id="KW-1185">Reference proteome</keyword>
<protein>
    <submittedName>
        <fullName evidence="2">Uncharacterized protein</fullName>
    </submittedName>
</protein>